<proteinExistence type="predicted"/>
<feature type="domain" description="COG complex component COG2 C-terminal" evidence="1">
    <location>
        <begin position="59"/>
        <end position="132"/>
    </location>
</feature>
<evidence type="ECO:0000313" key="3">
    <source>
        <dbReference type="Proteomes" id="UP000187429"/>
    </source>
</evidence>
<dbReference type="Pfam" id="PF12022">
    <property type="entry name" value="COG2_C"/>
    <property type="match status" value="1"/>
</dbReference>
<keyword evidence="3" id="KW-1185">Reference proteome</keyword>
<accession>A0A1R1XYE3</accession>
<sequence length="251" mass="28282">MPTTFNEYIILSFKPLEDILEKYFIILPDPKKIDEEVQLQGTDLSLTTKAKNTIQPIGLSVDSVAILVALVTSMVTTYLKNTVEDLLRNIDKTNASLQRLRNTNFSLKSSANSLSNLNSDDAKIKKQIYFDVLKFEEILTNGFKSRLILNGAFCKYKSSVDLCKAIESHIQNLVNQSLDIEAFEKSNTSLGSVLVSIDPDSFIKNYSKLSKEDSNRKDYPESCSFEVLFMIKTDSLKDLNTLKSTIMEFAS</sequence>
<dbReference type="InterPro" id="IPR024603">
    <property type="entry name" value="COG_complex_COG2_C"/>
</dbReference>
<evidence type="ECO:0000313" key="2">
    <source>
        <dbReference type="EMBL" id="OMJ19701.1"/>
    </source>
</evidence>
<comment type="caution">
    <text evidence="2">The sequence shown here is derived from an EMBL/GenBank/DDBJ whole genome shotgun (WGS) entry which is preliminary data.</text>
</comment>
<dbReference type="EMBL" id="LSSM01002935">
    <property type="protein sequence ID" value="OMJ19701.1"/>
    <property type="molecule type" value="Genomic_DNA"/>
</dbReference>
<name>A0A1R1XYE3_9FUNG</name>
<dbReference type="AlphaFoldDB" id="A0A1R1XYE3"/>
<reference evidence="3" key="1">
    <citation type="submission" date="2017-01" db="EMBL/GenBank/DDBJ databases">
        <authorList>
            <person name="Wang Y."/>
            <person name="White M."/>
            <person name="Kvist S."/>
            <person name="Moncalvo J.-M."/>
        </authorList>
    </citation>
    <scope>NUCLEOTIDE SEQUENCE [LARGE SCALE GENOMIC DNA]</scope>
    <source>
        <strain evidence="3">ID-206-W2</strain>
    </source>
</reference>
<organism evidence="2 3">
    <name type="scientific">Smittium culicis</name>
    <dbReference type="NCBI Taxonomy" id="133412"/>
    <lineage>
        <taxon>Eukaryota</taxon>
        <taxon>Fungi</taxon>
        <taxon>Fungi incertae sedis</taxon>
        <taxon>Zoopagomycota</taxon>
        <taxon>Kickxellomycotina</taxon>
        <taxon>Harpellomycetes</taxon>
        <taxon>Harpellales</taxon>
        <taxon>Legeriomycetaceae</taxon>
        <taxon>Smittium</taxon>
    </lineage>
</organism>
<evidence type="ECO:0000259" key="1">
    <source>
        <dbReference type="Pfam" id="PF12022"/>
    </source>
</evidence>
<protein>
    <recommendedName>
        <fullName evidence="1">COG complex component COG2 C-terminal domain-containing protein</fullName>
    </recommendedName>
</protein>
<dbReference type="Proteomes" id="UP000187429">
    <property type="component" value="Unassembled WGS sequence"/>
</dbReference>
<dbReference type="OrthoDB" id="332281at2759"/>
<gene>
    <name evidence="2" type="ORF">AYI69_g6522</name>
</gene>